<evidence type="ECO:0000259" key="4">
    <source>
        <dbReference type="PROSITE" id="PS50956"/>
    </source>
</evidence>
<organism evidence="5 6">
    <name type="scientific">Cardiobacterium valvarum</name>
    <dbReference type="NCBI Taxonomy" id="194702"/>
    <lineage>
        <taxon>Bacteria</taxon>
        <taxon>Pseudomonadati</taxon>
        <taxon>Pseudomonadota</taxon>
        <taxon>Gammaproteobacteria</taxon>
        <taxon>Cardiobacteriales</taxon>
        <taxon>Cardiobacteriaceae</taxon>
        <taxon>Cardiobacterium</taxon>
    </lineage>
</organism>
<dbReference type="SMART" id="SM00344">
    <property type="entry name" value="HTH_ASNC"/>
    <property type="match status" value="1"/>
</dbReference>
<gene>
    <name evidence="5" type="primary">lrp_1</name>
    <name evidence="5" type="ORF">NCTC13294_00184</name>
</gene>
<evidence type="ECO:0000256" key="1">
    <source>
        <dbReference type="ARBA" id="ARBA00023015"/>
    </source>
</evidence>
<dbReference type="InterPro" id="IPR000485">
    <property type="entry name" value="AsnC-type_HTH_dom"/>
</dbReference>
<dbReference type="EMBL" id="UFUW01000001">
    <property type="protein sequence ID" value="SUX18066.1"/>
    <property type="molecule type" value="Genomic_DNA"/>
</dbReference>
<dbReference type="PANTHER" id="PTHR30154:SF34">
    <property type="entry name" value="TRANSCRIPTIONAL REGULATOR AZLB"/>
    <property type="match status" value="1"/>
</dbReference>
<dbReference type="SUPFAM" id="SSF46785">
    <property type="entry name" value="Winged helix' DNA-binding domain"/>
    <property type="match status" value="1"/>
</dbReference>
<proteinExistence type="predicted"/>
<dbReference type="GO" id="GO:0043565">
    <property type="term" value="F:sequence-specific DNA binding"/>
    <property type="evidence" value="ECO:0007669"/>
    <property type="project" value="InterPro"/>
</dbReference>
<dbReference type="PROSITE" id="PS50956">
    <property type="entry name" value="HTH_ASNC_2"/>
    <property type="match status" value="1"/>
</dbReference>
<sequence length="156" mass="18063">MPKEKLLDNIDIRILRALQKNGRLHNNELAQEIGLSNSACLRRVNILEENEIIDHYTAILNPQKLHCPLSAYVFGSFIEEDNSKRERFIFEMKLVPNIVECHLMAGDYDFVVKIRAADLDEFHRIKTKYLNKETGVKNVKSEIVLQTIKDSTELPL</sequence>
<dbReference type="CDD" id="cd00090">
    <property type="entry name" value="HTH_ARSR"/>
    <property type="match status" value="1"/>
</dbReference>
<dbReference type="InterPro" id="IPR036388">
    <property type="entry name" value="WH-like_DNA-bd_sf"/>
</dbReference>
<dbReference type="SUPFAM" id="SSF54909">
    <property type="entry name" value="Dimeric alpha+beta barrel"/>
    <property type="match status" value="1"/>
</dbReference>
<dbReference type="PRINTS" id="PR00033">
    <property type="entry name" value="HTHASNC"/>
</dbReference>
<dbReference type="Pfam" id="PF13412">
    <property type="entry name" value="HTH_24"/>
    <property type="match status" value="1"/>
</dbReference>
<dbReference type="PANTHER" id="PTHR30154">
    <property type="entry name" value="LEUCINE-RESPONSIVE REGULATORY PROTEIN"/>
    <property type="match status" value="1"/>
</dbReference>
<dbReference type="InterPro" id="IPR011008">
    <property type="entry name" value="Dimeric_a/b-barrel"/>
</dbReference>
<dbReference type="OrthoDB" id="166264at2"/>
<dbReference type="GO" id="GO:0005829">
    <property type="term" value="C:cytosol"/>
    <property type="evidence" value="ECO:0007669"/>
    <property type="project" value="TreeGrafter"/>
</dbReference>
<dbReference type="InterPro" id="IPR011991">
    <property type="entry name" value="ArsR-like_HTH"/>
</dbReference>
<reference evidence="5 6" key="1">
    <citation type="submission" date="2018-06" db="EMBL/GenBank/DDBJ databases">
        <authorList>
            <consortium name="Pathogen Informatics"/>
            <person name="Doyle S."/>
        </authorList>
    </citation>
    <scope>NUCLEOTIDE SEQUENCE [LARGE SCALE GENOMIC DNA]</scope>
    <source>
        <strain evidence="5 6">NCTC13294</strain>
    </source>
</reference>
<dbReference type="AlphaFoldDB" id="A0A381DXU2"/>
<dbReference type="InterPro" id="IPR019887">
    <property type="entry name" value="Tscrpt_reg_AsnC/Lrp_C"/>
</dbReference>
<protein>
    <submittedName>
        <fullName evidence="5">Leucine-responsive regulatory protein</fullName>
    </submittedName>
</protein>
<dbReference type="Gene3D" id="1.10.10.10">
    <property type="entry name" value="Winged helix-like DNA-binding domain superfamily/Winged helix DNA-binding domain"/>
    <property type="match status" value="1"/>
</dbReference>
<evidence type="ECO:0000313" key="6">
    <source>
        <dbReference type="Proteomes" id="UP000254572"/>
    </source>
</evidence>
<dbReference type="GO" id="GO:0043200">
    <property type="term" value="P:response to amino acid"/>
    <property type="evidence" value="ECO:0007669"/>
    <property type="project" value="TreeGrafter"/>
</dbReference>
<evidence type="ECO:0000256" key="3">
    <source>
        <dbReference type="ARBA" id="ARBA00023163"/>
    </source>
</evidence>
<evidence type="ECO:0000313" key="5">
    <source>
        <dbReference type="EMBL" id="SUX18066.1"/>
    </source>
</evidence>
<accession>A0A381DXU2</accession>
<feature type="domain" description="HTH asnC-type" evidence="4">
    <location>
        <begin position="7"/>
        <end position="73"/>
    </location>
</feature>
<dbReference type="RefSeq" id="WP_006985196.1">
    <property type="nucleotide sequence ID" value="NZ_CABMOK010000067.1"/>
</dbReference>
<dbReference type="Gene3D" id="3.30.70.920">
    <property type="match status" value="1"/>
</dbReference>
<keyword evidence="6" id="KW-1185">Reference proteome</keyword>
<name>A0A381DXU2_9GAMM</name>
<dbReference type="GO" id="GO:0006355">
    <property type="term" value="P:regulation of DNA-templated transcription"/>
    <property type="evidence" value="ECO:0007669"/>
    <property type="project" value="UniProtKB-ARBA"/>
</dbReference>
<dbReference type="Pfam" id="PF01037">
    <property type="entry name" value="AsnC_trans_reg"/>
    <property type="match status" value="1"/>
</dbReference>
<dbReference type="InterPro" id="IPR019888">
    <property type="entry name" value="Tscrpt_reg_AsnC-like"/>
</dbReference>
<dbReference type="InterPro" id="IPR036390">
    <property type="entry name" value="WH_DNA-bd_sf"/>
</dbReference>
<evidence type="ECO:0000256" key="2">
    <source>
        <dbReference type="ARBA" id="ARBA00023125"/>
    </source>
</evidence>
<keyword evidence="2" id="KW-0238">DNA-binding</keyword>
<dbReference type="Proteomes" id="UP000254572">
    <property type="component" value="Unassembled WGS sequence"/>
</dbReference>
<keyword evidence="3" id="KW-0804">Transcription</keyword>
<keyword evidence="1" id="KW-0805">Transcription regulation</keyword>